<evidence type="ECO:0000256" key="4">
    <source>
        <dbReference type="ARBA" id="ARBA00022676"/>
    </source>
</evidence>
<evidence type="ECO:0000259" key="8">
    <source>
        <dbReference type="PROSITE" id="PS51278"/>
    </source>
</evidence>
<dbReference type="InterPro" id="IPR035584">
    <property type="entry name" value="PurF_N"/>
</dbReference>
<dbReference type="HAMAP" id="MF_01931">
    <property type="entry name" value="PurF"/>
    <property type="match status" value="1"/>
</dbReference>
<evidence type="ECO:0000256" key="3">
    <source>
        <dbReference type="ARBA" id="ARBA00011941"/>
    </source>
</evidence>
<dbReference type="GO" id="GO:0006189">
    <property type="term" value="P:'de novo' IMP biosynthetic process"/>
    <property type="evidence" value="ECO:0007669"/>
    <property type="project" value="UniProtKB-UniPathway"/>
</dbReference>
<dbReference type="EMBL" id="CAFBMX010000001">
    <property type="protein sequence ID" value="CAB4912681.1"/>
    <property type="molecule type" value="Genomic_DNA"/>
</dbReference>
<accession>A0A6J7GW29</accession>
<evidence type="ECO:0000256" key="7">
    <source>
        <dbReference type="ARBA" id="ARBA00022962"/>
    </source>
</evidence>
<dbReference type="InterPro" id="IPR029057">
    <property type="entry name" value="PRTase-like"/>
</dbReference>
<dbReference type="InterPro" id="IPR005854">
    <property type="entry name" value="PurF"/>
</dbReference>
<dbReference type="PIRSF" id="PIRSF000485">
    <property type="entry name" value="Amd_phspho_trans"/>
    <property type="match status" value="1"/>
</dbReference>
<evidence type="ECO:0000256" key="1">
    <source>
        <dbReference type="ARBA" id="ARBA00005209"/>
    </source>
</evidence>
<dbReference type="Pfam" id="PF13522">
    <property type="entry name" value="GATase_6"/>
    <property type="match status" value="1"/>
</dbReference>
<evidence type="ECO:0000256" key="2">
    <source>
        <dbReference type="ARBA" id="ARBA00010138"/>
    </source>
</evidence>
<dbReference type="PROSITE" id="PS51278">
    <property type="entry name" value="GATASE_TYPE_2"/>
    <property type="match status" value="1"/>
</dbReference>
<evidence type="ECO:0000256" key="5">
    <source>
        <dbReference type="ARBA" id="ARBA00022679"/>
    </source>
</evidence>
<comment type="pathway">
    <text evidence="1">Purine metabolism; IMP biosynthesis via de novo pathway; N(1)-(5-phospho-D-ribosyl)glycinamide from 5-phospho-alpha-D-ribose 1-diphosphate: step 1/2.</text>
</comment>
<keyword evidence="6" id="KW-0658">Purine biosynthesis</keyword>
<evidence type="ECO:0000313" key="9">
    <source>
        <dbReference type="EMBL" id="CAB4912681.1"/>
    </source>
</evidence>
<reference evidence="9" key="1">
    <citation type="submission" date="2020-05" db="EMBL/GenBank/DDBJ databases">
        <authorList>
            <person name="Chiriac C."/>
            <person name="Salcher M."/>
            <person name="Ghai R."/>
            <person name="Kavagutti S V."/>
        </authorList>
    </citation>
    <scope>NUCLEOTIDE SEQUENCE</scope>
</reference>
<comment type="similarity">
    <text evidence="2">In the C-terminal section; belongs to the purine/pyrimidine phosphoribosyltransferase family.</text>
</comment>
<dbReference type="GO" id="GO:0004044">
    <property type="term" value="F:amidophosphoribosyltransferase activity"/>
    <property type="evidence" value="ECO:0007669"/>
    <property type="project" value="UniProtKB-EC"/>
</dbReference>
<evidence type="ECO:0000256" key="6">
    <source>
        <dbReference type="ARBA" id="ARBA00022755"/>
    </source>
</evidence>
<dbReference type="GO" id="GO:0009113">
    <property type="term" value="P:purine nucleobase biosynthetic process"/>
    <property type="evidence" value="ECO:0007669"/>
    <property type="project" value="InterPro"/>
</dbReference>
<dbReference type="PANTHER" id="PTHR11907">
    <property type="entry name" value="AMIDOPHOSPHORIBOSYLTRANSFERASE"/>
    <property type="match status" value="1"/>
</dbReference>
<dbReference type="CDD" id="cd06223">
    <property type="entry name" value="PRTases_typeI"/>
    <property type="match status" value="1"/>
</dbReference>
<dbReference type="AlphaFoldDB" id="A0A6J7GW29"/>
<dbReference type="InterPro" id="IPR029055">
    <property type="entry name" value="Ntn_hydrolases_N"/>
</dbReference>
<dbReference type="InterPro" id="IPR000836">
    <property type="entry name" value="PRTase_dom"/>
</dbReference>
<dbReference type="SUPFAM" id="SSF53271">
    <property type="entry name" value="PRTase-like"/>
    <property type="match status" value="1"/>
</dbReference>
<dbReference type="Gene3D" id="3.60.20.10">
    <property type="entry name" value="Glutamine Phosphoribosylpyrophosphate, subunit 1, domain 1"/>
    <property type="match status" value="1"/>
</dbReference>
<dbReference type="SUPFAM" id="SSF56235">
    <property type="entry name" value="N-terminal nucleophile aminohydrolases (Ntn hydrolases)"/>
    <property type="match status" value="1"/>
</dbReference>
<dbReference type="UniPathway" id="UPA00074">
    <property type="reaction ID" value="UER00124"/>
</dbReference>
<dbReference type="NCBIfam" id="TIGR01134">
    <property type="entry name" value="purF"/>
    <property type="match status" value="1"/>
</dbReference>
<gene>
    <name evidence="9" type="ORF">UFOPK3674_00016</name>
</gene>
<proteinExistence type="inferred from homology"/>
<organism evidence="9">
    <name type="scientific">freshwater metagenome</name>
    <dbReference type="NCBI Taxonomy" id="449393"/>
    <lineage>
        <taxon>unclassified sequences</taxon>
        <taxon>metagenomes</taxon>
        <taxon>ecological metagenomes</taxon>
    </lineage>
</organism>
<name>A0A6J7GW29_9ZZZZ</name>
<dbReference type="EC" id="2.4.2.14" evidence="3"/>
<feature type="domain" description="Glutamine amidotransferase type-2" evidence="8">
    <location>
        <begin position="18"/>
        <end position="242"/>
    </location>
</feature>
<keyword evidence="4" id="KW-0328">Glycosyltransferase</keyword>
<dbReference type="CDD" id="cd00715">
    <property type="entry name" value="GPATase_N"/>
    <property type="match status" value="1"/>
</dbReference>
<sequence length="489" mass="52985">MATPLPIFDEREGPRDECGVFGIYAPGHEVARLAYFGLYALQHRGQESAGIASAGGDGYIITQRALGLVSQVFKEHDLRALGGDLAIGHVRYSTTGSNEWENSQPIHRSAGMGGNRRELALAHNGNLINAVELHASLREQGIGFSSTSDSEIIAALLATHPAETMDEAIADVVPRLQGAYSTVVMTKDRVYAFRDPAGVRPLVLGKLEDRWCVASESCALDIIGAEYLREVRPGECVSFGAEGFTSEMIVEGARPAFCVFEHIYFARPDSRVRDTVLQVIRGRMGEILAREAPVPSADLVIAVPDSGSTAARGFARASGLLQDDGFVKNRYVARTFIQPGQELRKHGLRLKFNPLPEIVAGRRLVVVDDSIVRGNTTRQIVEMLRSAGALEVHLRISAPPVRHPCHYGIDMHTREEMIAHGRTVDEIAQELGADSVAYLSLAGVYEAIGAPREQHCDACFSGEYPLEGTEEAQGKFAFEAVLPMAAPGS</sequence>
<protein>
    <recommendedName>
        <fullName evidence="3">amidophosphoribosyltransferase</fullName>
        <ecNumber evidence="3">2.4.2.14</ecNumber>
    </recommendedName>
</protein>
<dbReference type="InterPro" id="IPR017932">
    <property type="entry name" value="GATase_2_dom"/>
</dbReference>
<keyword evidence="5" id="KW-0808">Transferase</keyword>
<keyword evidence="7" id="KW-0315">Glutamine amidotransferase</keyword>
<dbReference type="Gene3D" id="3.40.50.2020">
    <property type="match status" value="1"/>
</dbReference>